<evidence type="ECO:0000313" key="4">
    <source>
        <dbReference type="EMBL" id="CAG9288214.1"/>
    </source>
</evidence>
<gene>
    <name evidence="4" type="ORF">PTTT1_LOCUS37885</name>
</gene>
<organism evidence="4">
    <name type="scientific">Phaeodactylum tricornutum</name>
    <name type="common">Diatom</name>
    <dbReference type="NCBI Taxonomy" id="2850"/>
    <lineage>
        <taxon>Eukaryota</taxon>
        <taxon>Sar</taxon>
        <taxon>Stramenopiles</taxon>
        <taxon>Ochrophyta</taxon>
        <taxon>Bacillariophyta</taxon>
        <taxon>Bacillariophyceae</taxon>
        <taxon>Bacillariophycidae</taxon>
        <taxon>Naviculales</taxon>
        <taxon>Phaeodactylaceae</taxon>
        <taxon>Phaeodactylum</taxon>
    </lineage>
</organism>
<reference evidence="4" key="1">
    <citation type="submission" date="2022-02" db="EMBL/GenBank/DDBJ databases">
        <authorList>
            <person name="Giguere J D."/>
        </authorList>
    </citation>
    <scope>NUCLEOTIDE SEQUENCE</scope>
    <source>
        <strain evidence="4">CCAP 1055/1</strain>
    </source>
</reference>
<feature type="compositionally biased region" description="Low complexity" evidence="2">
    <location>
        <begin position="110"/>
        <end position="120"/>
    </location>
</feature>
<protein>
    <recommendedName>
        <fullName evidence="3">Centromere protein J C-terminal domain-containing protein</fullName>
    </recommendedName>
</protein>
<name>A0A8J9SBS3_PHATR</name>
<dbReference type="AlphaFoldDB" id="A0A8J9SBS3"/>
<evidence type="ECO:0000256" key="2">
    <source>
        <dbReference type="SAM" id="MobiDB-lite"/>
    </source>
</evidence>
<dbReference type="InterPro" id="IPR026581">
    <property type="entry name" value="TCP10L/CENPJ"/>
</dbReference>
<dbReference type="PANTHER" id="PTHR10331">
    <property type="entry name" value="T COMPLEX PROTEIN 10"/>
    <property type="match status" value="1"/>
</dbReference>
<feature type="region of interest" description="Disordered" evidence="2">
    <location>
        <begin position="27"/>
        <end position="50"/>
    </location>
</feature>
<dbReference type="InterPro" id="IPR047002">
    <property type="entry name" value="Tcp10_C_sf"/>
</dbReference>
<feature type="compositionally biased region" description="Polar residues" evidence="2">
    <location>
        <begin position="277"/>
        <end position="287"/>
    </location>
</feature>
<dbReference type="PANTHER" id="PTHR10331:SF6">
    <property type="entry name" value="SPINDLE ASSEMBLY ABNORMAL 4"/>
    <property type="match status" value="1"/>
</dbReference>
<comment type="similarity">
    <text evidence="1">Belongs to the TCP10 family.</text>
</comment>
<feature type="compositionally biased region" description="Basic and acidic residues" evidence="2">
    <location>
        <begin position="243"/>
        <end position="255"/>
    </location>
</feature>
<evidence type="ECO:0000259" key="3">
    <source>
        <dbReference type="Pfam" id="PF07202"/>
    </source>
</evidence>
<dbReference type="Proteomes" id="UP000836788">
    <property type="component" value="Chromosome 3"/>
</dbReference>
<evidence type="ECO:0000256" key="1">
    <source>
        <dbReference type="ARBA" id="ARBA00005627"/>
    </source>
</evidence>
<sequence>MTVSQSSTIRRTAHDPYGAAVRITVPSDATFPDNNNKDHNNGAHTTDQDDDWSVQVEQLLDDLQAFSWMPHSGNAAYVRTTIHPRETVPDRTSVTSSTTTKSHHPIRNTVSSASPPVVAPADHEDKPEESQARTWARRMRRAVQSWTRAQAALAHEAQEREETIRKLSRELNTWRRDVPLAWKHHWRIQEQLRDTVRKQQDRIDALQQELLAAQQQQGKENASGRATTDAVLSRSTSGPSHHATRDETGPTHVHEPSPSPLPREPTVAPTQPPQSLPPATQYISAPSISPTRTYDVVSVMTDERSEISRQSFPSTTPPANYPKPWTPGLGKTPASRVSLSPDTHPSQPSMPSTPFVQTTPSRTAHRRTVRDPSGTIVTHYQNGAQKEKYTDGTVLIRYPNGDLETRHRDSTAYLFSNLQTLQINQMDGSIVWEFPNGQTERHWPDGSKVVRFPDGQSREFHPNPSSRPETPVAHETLTVL</sequence>
<dbReference type="Pfam" id="PF07202">
    <property type="entry name" value="Tcp10_C"/>
    <property type="match status" value="1"/>
</dbReference>
<feature type="region of interest" description="Disordered" evidence="2">
    <location>
        <begin position="88"/>
        <end position="133"/>
    </location>
</feature>
<feature type="region of interest" description="Disordered" evidence="2">
    <location>
        <begin position="214"/>
        <end position="287"/>
    </location>
</feature>
<feature type="compositionally biased region" description="Basic and acidic residues" evidence="2">
    <location>
        <begin position="121"/>
        <end position="131"/>
    </location>
</feature>
<dbReference type="EMBL" id="OU594944">
    <property type="protein sequence ID" value="CAG9288214.1"/>
    <property type="molecule type" value="Genomic_DNA"/>
</dbReference>
<proteinExistence type="inferred from homology"/>
<feature type="region of interest" description="Disordered" evidence="2">
    <location>
        <begin position="305"/>
        <end position="368"/>
    </location>
</feature>
<accession>A0A8J9SBS3</accession>
<feature type="region of interest" description="Disordered" evidence="2">
    <location>
        <begin position="457"/>
        <end position="480"/>
    </location>
</feature>
<dbReference type="InterPro" id="IPR009852">
    <property type="entry name" value="CENPJ_C_dom"/>
</dbReference>
<feature type="compositionally biased region" description="Polar residues" evidence="2">
    <location>
        <begin position="335"/>
        <end position="362"/>
    </location>
</feature>
<dbReference type="Gene3D" id="2.60.450.20">
    <property type="match status" value="1"/>
</dbReference>
<feature type="domain" description="Centromere protein J C-terminal" evidence="3">
    <location>
        <begin position="427"/>
        <end position="459"/>
    </location>
</feature>
<feature type="compositionally biased region" description="Pro residues" evidence="2">
    <location>
        <begin position="315"/>
        <end position="325"/>
    </location>
</feature>